<evidence type="ECO:0000313" key="2">
    <source>
        <dbReference type="EMBL" id="AZL69422.1"/>
    </source>
</evidence>
<feature type="signal peptide" evidence="1">
    <location>
        <begin position="1"/>
        <end position="21"/>
    </location>
</feature>
<evidence type="ECO:0000256" key="1">
    <source>
        <dbReference type="SAM" id="SignalP"/>
    </source>
</evidence>
<dbReference type="AlphaFoldDB" id="A0A3S8UMD8"/>
<proteinExistence type="predicted"/>
<organism evidence="2 3">
    <name type="scientific">Pseudomonas entomophila</name>
    <dbReference type="NCBI Taxonomy" id="312306"/>
    <lineage>
        <taxon>Bacteria</taxon>
        <taxon>Pseudomonadati</taxon>
        <taxon>Pseudomonadota</taxon>
        <taxon>Gammaproteobacteria</taxon>
        <taxon>Pseudomonadales</taxon>
        <taxon>Pseudomonadaceae</taxon>
        <taxon>Pseudomonas</taxon>
    </lineage>
</organism>
<dbReference type="Pfam" id="PF11072">
    <property type="entry name" value="DUF2859"/>
    <property type="match status" value="1"/>
</dbReference>
<accession>A0A3S8UMD8</accession>
<dbReference type="Proteomes" id="UP000268230">
    <property type="component" value="Chromosome"/>
</dbReference>
<protein>
    <submittedName>
        <fullName evidence="2">Integrating conjugative element protein</fullName>
    </submittedName>
</protein>
<dbReference type="OrthoDB" id="8560395at2"/>
<evidence type="ECO:0000313" key="3">
    <source>
        <dbReference type="Proteomes" id="UP000268230"/>
    </source>
</evidence>
<dbReference type="EMBL" id="CP034338">
    <property type="protein sequence ID" value="AZL69422.1"/>
    <property type="molecule type" value="Genomic_DNA"/>
</dbReference>
<sequence>MSCLRLVALALCPWLSFAASAESSSLPAPSTLNWVLPVRSALLSPGTVPPRALSLPGMTPLFLVGQDTTSLEWLSRHAQALQDLGANGLAVEVDNVQALRRIQTAAPGLNIWPVSGDDIAERLELDHYPVLITPTNLQQ</sequence>
<name>A0A3S8UMD8_9PSED</name>
<feature type="chain" id="PRO_5019553715" evidence="1">
    <location>
        <begin position="22"/>
        <end position="139"/>
    </location>
</feature>
<reference evidence="2 3" key="1">
    <citation type="submission" date="2018-12" db="EMBL/GenBank/DDBJ databases">
        <authorList>
            <person name="Li S."/>
            <person name="Yang R."/>
            <person name="Chen G."/>
            <person name="Zou L."/>
            <person name="Zhang C."/>
            <person name="Chen Y."/>
            <person name="Liu Z."/>
            <person name="Li Y."/>
            <person name="Yan Y."/>
            <person name="Huang M."/>
            <person name="Chen T."/>
        </authorList>
    </citation>
    <scope>NUCLEOTIDE SEQUENCE [LARGE SCALE GENOMIC DNA]</scope>
    <source>
        <strain evidence="2 3">1257</strain>
    </source>
</reference>
<dbReference type="KEGG" id="pory:EJA05_17640"/>
<dbReference type="InterPro" id="IPR021300">
    <property type="entry name" value="Integr_conj_element_PFL4695"/>
</dbReference>
<dbReference type="NCBIfam" id="TIGR03765">
    <property type="entry name" value="ICE_PFL_4695"/>
    <property type="match status" value="1"/>
</dbReference>
<keyword evidence="1" id="KW-0732">Signal</keyword>
<gene>
    <name evidence="2" type="ORF">EJA05_17640</name>
</gene>